<keyword evidence="2" id="KW-1185">Reference proteome</keyword>
<evidence type="ECO:0000313" key="1">
    <source>
        <dbReference type="EMBL" id="CEG50097.1"/>
    </source>
</evidence>
<proteinExistence type="predicted"/>
<dbReference type="GeneID" id="36402878"/>
<sequence>MNFLAAPNVPDVFFCVFYAAPNSNFSVCEQIPADRLFEIVQSLLRYDTQTLHKSQ</sequence>
<name>A0A0P1B881_PLAHL</name>
<dbReference type="RefSeq" id="XP_024586466.1">
    <property type="nucleotide sequence ID" value="XM_024721360.1"/>
</dbReference>
<dbReference type="AlphaFoldDB" id="A0A0P1B881"/>
<dbReference type="EMBL" id="CCYD01003101">
    <property type="protein sequence ID" value="CEG50097.1"/>
    <property type="molecule type" value="Genomic_DNA"/>
</dbReference>
<protein>
    <submittedName>
        <fullName evidence="1">Uncharacterized protein</fullName>
    </submittedName>
</protein>
<evidence type="ECO:0000313" key="2">
    <source>
        <dbReference type="Proteomes" id="UP000054928"/>
    </source>
</evidence>
<organism evidence="1 2">
    <name type="scientific">Plasmopara halstedii</name>
    <name type="common">Downy mildew of sunflower</name>
    <dbReference type="NCBI Taxonomy" id="4781"/>
    <lineage>
        <taxon>Eukaryota</taxon>
        <taxon>Sar</taxon>
        <taxon>Stramenopiles</taxon>
        <taxon>Oomycota</taxon>
        <taxon>Peronosporomycetes</taxon>
        <taxon>Peronosporales</taxon>
        <taxon>Peronosporaceae</taxon>
        <taxon>Plasmopara</taxon>
    </lineage>
</organism>
<dbReference type="Proteomes" id="UP000054928">
    <property type="component" value="Unassembled WGS sequence"/>
</dbReference>
<accession>A0A0P1B881</accession>
<reference evidence="2" key="1">
    <citation type="submission" date="2014-09" db="EMBL/GenBank/DDBJ databases">
        <authorList>
            <person name="Sharma Rahul"/>
            <person name="Thines Marco"/>
        </authorList>
    </citation>
    <scope>NUCLEOTIDE SEQUENCE [LARGE SCALE GENOMIC DNA]</scope>
</reference>